<name>A0ABV6JFL7_9BACL</name>
<dbReference type="PANTHER" id="PTHR23546:SF1">
    <property type="entry name" value="MEMBRANE PROTEIN"/>
    <property type="match status" value="1"/>
</dbReference>
<feature type="transmembrane region" description="Helical" evidence="6">
    <location>
        <begin position="72"/>
        <end position="91"/>
    </location>
</feature>
<dbReference type="InterPro" id="IPR020846">
    <property type="entry name" value="MFS_dom"/>
</dbReference>
<evidence type="ECO:0000256" key="4">
    <source>
        <dbReference type="ARBA" id="ARBA00022989"/>
    </source>
</evidence>
<feature type="transmembrane region" description="Helical" evidence="6">
    <location>
        <begin position="213"/>
        <end position="237"/>
    </location>
</feature>
<evidence type="ECO:0000256" key="5">
    <source>
        <dbReference type="ARBA" id="ARBA00023136"/>
    </source>
</evidence>
<sequence>MLLVKYRMIIMFLIVLCGMISIAAFNPIIGPLSRNLGLTEIQSGCLVSVAGFFWLLGGYFWEKRTFLSKKKLLATIMLVYLLTLAGFAMLADYAETNVQDSTVLFWSFLLLRAVAGFFFGGIPSIAQAYVMGWTSKETRTRGMALFGAANGLGFVLGPAMSGGMAAVGLTTPMYAAALLIFVMTTLFFMSIPDEPALKVDRQRSSLSPIDPRIRIYLCIGLVLSVALNIVQVTIGFYVQDQMGYDARGAAQLIGLGLAISGIMVVASQIVISNYLKWHPKRVLRAGLLFVALGLLGFLLFIRVAYVDFAILGIGIGFTLLGYSAGSSLAVQDHEQRSVASFIAALQGGGSFLGPVAGTALYTAHMAFPYSFCMLLICLCGVLVVRNGAVIARMKKEFEG</sequence>
<evidence type="ECO:0000313" key="8">
    <source>
        <dbReference type="EMBL" id="MFC0394342.1"/>
    </source>
</evidence>
<evidence type="ECO:0000256" key="3">
    <source>
        <dbReference type="ARBA" id="ARBA00022692"/>
    </source>
</evidence>
<dbReference type="InterPro" id="IPR011701">
    <property type="entry name" value="MFS"/>
</dbReference>
<organism evidence="8 9">
    <name type="scientific">Paenibacillus mendelii</name>
    <dbReference type="NCBI Taxonomy" id="206163"/>
    <lineage>
        <taxon>Bacteria</taxon>
        <taxon>Bacillati</taxon>
        <taxon>Bacillota</taxon>
        <taxon>Bacilli</taxon>
        <taxon>Bacillales</taxon>
        <taxon>Paenibacillaceae</taxon>
        <taxon>Paenibacillus</taxon>
    </lineage>
</organism>
<keyword evidence="3 6" id="KW-0812">Transmembrane</keyword>
<feature type="transmembrane region" description="Helical" evidence="6">
    <location>
        <begin position="143"/>
        <end position="167"/>
    </location>
</feature>
<evidence type="ECO:0000259" key="7">
    <source>
        <dbReference type="PROSITE" id="PS50850"/>
    </source>
</evidence>
<dbReference type="PROSITE" id="PS50850">
    <property type="entry name" value="MFS"/>
    <property type="match status" value="1"/>
</dbReference>
<feature type="transmembrane region" description="Helical" evidence="6">
    <location>
        <begin position="337"/>
        <end position="360"/>
    </location>
</feature>
<comment type="subcellular location">
    <subcellularLocation>
        <location evidence="1">Cell membrane</location>
        <topology evidence="1">Multi-pass membrane protein</topology>
    </subcellularLocation>
</comment>
<feature type="transmembrane region" description="Helical" evidence="6">
    <location>
        <begin position="9"/>
        <end position="29"/>
    </location>
</feature>
<evidence type="ECO:0000313" key="9">
    <source>
        <dbReference type="Proteomes" id="UP001589818"/>
    </source>
</evidence>
<protein>
    <submittedName>
        <fullName evidence="8">MFS transporter</fullName>
    </submittedName>
</protein>
<feature type="transmembrane region" description="Helical" evidence="6">
    <location>
        <begin position="308"/>
        <end position="330"/>
    </location>
</feature>
<evidence type="ECO:0000256" key="2">
    <source>
        <dbReference type="ARBA" id="ARBA00022448"/>
    </source>
</evidence>
<dbReference type="InterPro" id="IPR036259">
    <property type="entry name" value="MFS_trans_sf"/>
</dbReference>
<gene>
    <name evidence="8" type="ORF">ACFFJ8_23640</name>
</gene>
<feature type="transmembrane region" description="Helical" evidence="6">
    <location>
        <begin position="249"/>
        <end position="270"/>
    </location>
</feature>
<dbReference type="SUPFAM" id="SSF103473">
    <property type="entry name" value="MFS general substrate transporter"/>
    <property type="match status" value="1"/>
</dbReference>
<feature type="domain" description="Major facilitator superfamily (MFS) profile" evidence="7">
    <location>
        <begin position="1"/>
        <end position="389"/>
    </location>
</feature>
<feature type="transmembrane region" description="Helical" evidence="6">
    <location>
        <begin position="41"/>
        <end position="60"/>
    </location>
</feature>
<dbReference type="PANTHER" id="PTHR23546">
    <property type="entry name" value="TRANSPORT PROTEIN"/>
    <property type="match status" value="1"/>
</dbReference>
<proteinExistence type="predicted"/>
<feature type="transmembrane region" description="Helical" evidence="6">
    <location>
        <begin position="282"/>
        <end position="302"/>
    </location>
</feature>
<evidence type="ECO:0000256" key="6">
    <source>
        <dbReference type="SAM" id="Phobius"/>
    </source>
</evidence>
<feature type="transmembrane region" description="Helical" evidence="6">
    <location>
        <begin position="173"/>
        <end position="192"/>
    </location>
</feature>
<dbReference type="Proteomes" id="UP001589818">
    <property type="component" value="Unassembled WGS sequence"/>
</dbReference>
<dbReference type="Pfam" id="PF07690">
    <property type="entry name" value="MFS_1"/>
    <property type="match status" value="1"/>
</dbReference>
<accession>A0ABV6JFL7</accession>
<dbReference type="RefSeq" id="WP_204816707.1">
    <property type="nucleotide sequence ID" value="NZ_JANHOF010000001.1"/>
</dbReference>
<evidence type="ECO:0000256" key="1">
    <source>
        <dbReference type="ARBA" id="ARBA00004651"/>
    </source>
</evidence>
<dbReference type="Gene3D" id="1.20.1250.20">
    <property type="entry name" value="MFS general substrate transporter like domains"/>
    <property type="match status" value="1"/>
</dbReference>
<keyword evidence="9" id="KW-1185">Reference proteome</keyword>
<feature type="transmembrane region" description="Helical" evidence="6">
    <location>
        <begin position="103"/>
        <end position="122"/>
    </location>
</feature>
<feature type="transmembrane region" description="Helical" evidence="6">
    <location>
        <begin position="366"/>
        <end position="384"/>
    </location>
</feature>
<comment type="caution">
    <text evidence="8">The sequence shown here is derived from an EMBL/GenBank/DDBJ whole genome shotgun (WGS) entry which is preliminary data.</text>
</comment>
<dbReference type="PRINTS" id="PR01035">
    <property type="entry name" value="TCRTETA"/>
</dbReference>
<dbReference type="EMBL" id="JBHLVF010000041">
    <property type="protein sequence ID" value="MFC0394342.1"/>
    <property type="molecule type" value="Genomic_DNA"/>
</dbReference>
<keyword evidence="5 6" id="KW-0472">Membrane</keyword>
<reference evidence="8 9" key="1">
    <citation type="submission" date="2024-09" db="EMBL/GenBank/DDBJ databases">
        <authorList>
            <person name="Sun Q."/>
            <person name="Mori K."/>
        </authorList>
    </citation>
    <scope>NUCLEOTIDE SEQUENCE [LARGE SCALE GENOMIC DNA]</scope>
    <source>
        <strain evidence="8 9">CCM 4839</strain>
    </source>
</reference>
<dbReference type="InterPro" id="IPR001958">
    <property type="entry name" value="Tet-R_TetA/multi-R_MdtG-like"/>
</dbReference>
<keyword evidence="4 6" id="KW-1133">Transmembrane helix</keyword>
<keyword evidence="2" id="KW-0813">Transport</keyword>